<keyword evidence="1" id="KW-0472">Membrane</keyword>
<evidence type="ECO:0000313" key="3">
    <source>
        <dbReference type="Proteomes" id="UP000190042"/>
    </source>
</evidence>
<sequence>MDGSIFFAFLPILGLLFYMVPAIFIVWFLVKFIKIQDRRNDILQNIADKLDK</sequence>
<name>A0A1T4XKT3_9BACL</name>
<reference evidence="3" key="1">
    <citation type="submission" date="2017-02" db="EMBL/GenBank/DDBJ databases">
        <authorList>
            <person name="Varghese N."/>
            <person name="Submissions S."/>
        </authorList>
    </citation>
    <scope>NUCLEOTIDE SEQUENCE [LARGE SCALE GENOMIC DNA]</scope>
    <source>
        <strain evidence="3">DSM 23966</strain>
    </source>
</reference>
<keyword evidence="1" id="KW-1133">Transmembrane helix</keyword>
<proteinExistence type="predicted"/>
<accession>A0A1T4XKT3</accession>
<dbReference type="Proteomes" id="UP000190042">
    <property type="component" value="Unassembled WGS sequence"/>
</dbReference>
<keyword evidence="3" id="KW-1185">Reference proteome</keyword>
<dbReference type="AlphaFoldDB" id="A0A1T4XKT3"/>
<keyword evidence="1" id="KW-0812">Transmembrane</keyword>
<organism evidence="2 3">
    <name type="scientific">Sporosarcina newyorkensis</name>
    <dbReference type="NCBI Taxonomy" id="759851"/>
    <lineage>
        <taxon>Bacteria</taxon>
        <taxon>Bacillati</taxon>
        <taxon>Bacillota</taxon>
        <taxon>Bacilli</taxon>
        <taxon>Bacillales</taxon>
        <taxon>Caryophanaceae</taxon>
        <taxon>Sporosarcina</taxon>
    </lineage>
</organism>
<protein>
    <submittedName>
        <fullName evidence="2">Uncharacterized protein</fullName>
    </submittedName>
</protein>
<dbReference type="EMBL" id="FUYJ01000001">
    <property type="protein sequence ID" value="SKA89758.1"/>
    <property type="molecule type" value="Genomic_DNA"/>
</dbReference>
<feature type="transmembrane region" description="Helical" evidence="1">
    <location>
        <begin position="6"/>
        <end position="30"/>
    </location>
</feature>
<evidence type="ECO:0000313" key="2">
    <source>
        <dbReference type="EMBL" id="SKA89758.1"/>
    </source>
</evidence>
<evidence type="ECO:0000256" key="1">
    <source>
        <dbReference type="SAM" id="Phobius"/>
    </source>
</evidence>
<gene>
    <name evidence="2" type="ORF">SAMN04244570_0878</name>
</gene>